<gene>
    <name evidence="2" type="ORF">N7449_003481</name>
</gene>
<dbReference type="Proteomes" id="UP001150942">
    <property type="component" value="Unassembled WGS sequence"/>
</dbReference>
<feature type="compositionally biased region" description="Basic and acidic residues" evidence="1">
    <location>
        <begin position="676"/>
        <end position="694"/>
    </location>
</feature>
<feature type="compositionally biased region" description="Acidic residues" evidence="1">
    <location>
        <begin position="140"/>
        <end position="154"/>
    </location>
</feature>
<name>A0A9W9T4E7_9EURO</name>
<feature type="compositionally biased region" description="Basic and acidic residues" evidence="1">
    <location>
        <begin position="586"/>
        <end position="604"/>
    </location>
</feature>
<reference evidence="2" key="2">
    <citation type="journal article" date="2023" name="IMA Fungus">
        <title>Comparative genomic study of the Penicillium genus elucidates a diverse pangenome and 15 lateral gene transfer events.</title>
        <authorList>
            <person name="Petersen C."/>
            <person name="Sorensen T."/>
            <person name="Nielsen M.R."/>
            <person name="Sondergaard T.E."/>
            <person name="Sorensen J.L."/>
            <person name="Fitzpatrick D.A."/>
            <person name="Frisvad J.C."/>
            <person name="Nielsen K.L."/>
        </authorList>
    </citation>
    <scope>NUCLEOTIDE SEQUENCE</scope>
    <source>
        <strain evidence="2">IBT 20477</strain>
    </source>
</reference>
<feature type="compositionally biased region" description="Polar residues" evidence="1">
    <location>
        <begin position="425"/>
        <end position="458"/>
    </location>
</feature>
<organism evidence="2 3">
    <name type="scientific">Penicillium cf. viridicatum</name>
    <dbReference type="NCBI Taxonomy" id="2972119"/>
    <lineage>
        <taxon>Eukaryota</taxon>
        <taxon>Fungi</taxon>
        <taxon>Dikarya</taxon>
        <taxon>Ascomycota</taxon>
        <taxon>Pezizomycotina</taxon>
        <taxon>Eurotiomycetes</taxon>
        <taxon>Eurotiomycetidae</taxon>
        <taxon>Eurotiales</taxon>
        <taxon>Aspergillaceae</taxon>
        <taxon>Penicillium</taxon>
    </lineage>
</organism>
<accession>A0A9W9T4E7</accession>
<evidence type="ECO:0000256" key="1">
    <source>
        <dbReference type="SAM" id="MobiDB-lite"/>
    </source>
</evidence>
<dbReference type="EMBL" id="JAPQKQ010000002">
    <property type="protein sequence ID" value="KAJ5209102.1"/>
    <property type="molecule type" value="Genomic_DNA"/>
</dbReference>
<evidence type="ECO:0000313" key="3">
    <source>
        <dbReference type="Proteomes" id="UP001150942"/>
    </source>
</evidence>
<feature type="compositionally biased region" description="Low complexity" evidence="1">
    <location>
        <begin position="522"/>
        <end position="541"/>
    </location>
</feature>
<protein>
    <submittedName>
        <fullName evidence="2">Uncharacterized protein</fullName>
    </submittedName>
</protein>
<dbReference type="OrthoDB" id="4506111at2759"/>
<feature type="compositionally biased region" description="Low complexity" evidence="1">
    <location>
        <begin position="67"/>
        <end position="121"/>
    </location>
</feature>
<feature type="region of interest" description="Disordered" evidence="1">
    <location>
        <begin position="1"/>
        <end position="181"/>
    </location>
</feature>
<feature type="compositionally biased region" description="Basic and acidic residues" evidence="1">
    <location>
        <begin position="23"/>
        <end position="66"/>
    </location>
</feature>
<feature type="compositionally biased region" description="Basic and acidic residues" evidence="1">
    <location>
        <begin position="408"/>
        <end position="424"/>
    </location>
</feature>
<feature type="compositionally biased region" description="Polar residues" evidence="1">
    <location>
        <begin position="542"/>
        <end position="565"/>
    </location>
</feature>
<feature type="compositionally biased region" description="Polar residues" evidence="1">
    <location>
        <begin position="828"/>
        <end position="841"/>
    </location>
</feature>
<evidence type="ECO:0000313" key="2">
    <source>
        <dbReference type="EMBL" id="KAJ5209102.1"/>
    </source>
</evidence>
<sequence>MVTTRGMATGTRPKVQPLLVKPSKTEKAAKAARIKTENEEKKAARDAAKRLKDAEKAAAKADKDANKAAAKAAAKAAKVANTKNNTKGTKGAKRAIAAKTKAAKATKATKTTKTTKTTKNTKATKGRARAATVKAPTYQSDEDEDEDEESEEDHDEPRAKRRKVETPSSPGLSVQIGPPRVNRPVLQIGKWEYMRKADIPEGLENEDNRPLPHVYIGGAAPHPRWVVTRTERLKVPSKLHASNASYSITTDFGGLQWTFEGDFKKWTGLEYPALFELAYLCLEYTLIDTEVREQIYESLAQGPLPEAVTVGYNWYPALPPIPLTRHFAAGSSQQSSRRPSDSGFYFSNFDRPNMAVRPRNNRMAQPYLPLVPSIVSNHPRLEEWPTASRSASPDPESERSSEGSQPGESRKSSVSEDVYLERNTEGTYSELTATKSLGTEQSGKQDSEESQSVGSRRSSVTRESDLELNPEGIYSEPTTPVRLGNDGKIAPNDAVSEDGSIFGDADDDQVGPNSARGSREQSPSSSVFSGSGSDSEVSASSKTSEPSKFNAADDNSAQSTNSLSPASHDGLFSPGQIERYYRKKQKDFESLGGVEHHEGSERKRQAQPSLSPLRETLETLEDAQKELEMGELETGAVAESSKRMRMELPSTPSPPATRRKTAAEIMADKVMSFARAGKERRDEMREATAEKISDKPPVALLKKTTENQAGARSQAHAPSPEIPPNLQDEFLEQAKAYLKYPIQRARHFPDPPAVRRARVWAGEELVDHESKSTVDATLPPWAERHRPFSQWQNPIGITPAPAARTKVSRSKRRSKGQGKRRPIPASAKEQSVSSARWSSFI</sequence>
<keyword evidence="3" id="KW-1185">Reference proteome</keyword>
<dbReference type="AlphaFoldDB" id="A0A9W9T4E7"/>
<feature type="region of interest" description="Disordered" evidence="1">
    <location>
        <begin position="673"/>
        <end position="729"/>
    </location>
</feature>
<feature type="region of interest" description="Disordered" evidence="1">
    <location>
        <begin position="787"/>
        <end position="841"/>
    </location>
</feature>
<feature type="region of interest" description="Disordered" evidence="1">
    <location>
        <begin position="383"/>
        <end position="661"/>
    </location>
</feature>
<reference evidence="2" key="1">
    <citation type="submission" date="2022-11" db="EMBL/GenBank/DDBJ databases">
        <authorList>
            <person name="Petersen C."/>
        </authorList>
    </citation>
    <scope>NUCLEOTIDE SEQUENCE</scope>
    <source>
        <strain evidence="2">IBT 20477</strain>
    </source>
</reference>
<comment type="caution">
    <text evidence="2">The sequence shown here is derived from an EMBL/GenBank/DDBJ whole genome shotgun (WGS) entry which is preliminary data.</text>
</comment>
<proteinExistence type="predicted"/>
<feature type="compositionally biased region" description="Basic residues" evidence="1">
    <location>
        <begin position="806"/>
        <end position="822"/>
    </location>
</feature>